<sequence>MMVIKTHNSDGTSESLEIEWRLNPTASAKPRPLFLGAKASKTWCRERTSSTRVPRSLFHQSRLLLILEARSGPVKRPASASSMAYNKRNHPLDSGPSHEKPALVIISLEFLQFKWPPRVAEVISLNLPAFFHALLILHKFQRSKLIQTSGIRMPVRLGCGSSLNGNPMEEAVRLTQIPIESYTKQCPLTACPLIPEQNSSWSAFKCAREAVSTHNYNYLKTVGQLVLMRLGRQLGDGAGYEPE</sequence>
<evidence type="ECO:0000313" key="2">
    <source>
        <dbReference type="Proteomes" id="UP001215598"/>
    </source>
</evidence>
<organism evidence="1 2">
    <name type="scientific">Mycena metata</name>
    <dbReference type="NCBI Taxonomy" id="1033252"/>
    <lineage>
        <taxon>Eukaryota</taxon>
        <taxon>Fungi</taxon>
        <taxon>Dikarya</taxon>
        <taxon>Basidiomycota</taxon>
        <taxon>Agaricomycotina</taxon>
        <taxon>Agaricomycetes</taxon>
        <taxon>Agaricomycetidae</taxon>
        <taxon>Agaricales</taxon>
        <taxon>Marasmiineae</taxon>
        <taxon>Mycenaceae</taxon>
        <taxon>Mycena</taxon>
    </lineage>
</organism>
<dbReference type="AlphaFoldDB" id="A0AAD7IV75"/>
<reference evidence="1" key="1">
    <citation type="submission" date="2023-03" db="EMBL/GenBank/DDBJ databases">
        <title>Massive genome expansion in bonnet fungi (Mycena s.s.) driven by repeated elements and novel gene families across ecological guilds.</title>
        <authorList>
            <consortium name="Lawrence Berkeley National Laboratory"/>
            <person name="Harder C.B."/>
            <person name="Miyauchi S."/>
            <person name="Viragh M."/>
            <person name="Kuo A."/>
            <person name="Thoen E."/>
            <person name="Andreopoulos B."/>
            <person name="Lu D."/>
            <person name="Skrede I."/>
            <person name="Drula E."/>
            <person name="Henrissat B."/>
            <person name="Morin E."/>
            <person name="Kohler A."/>
            <person name="Barry K."/>
            <person name="LaButti K."/>
            <person name="Morin E."/>
            <person name="Salamov A."/>
            <person name="Lipzen A."/>
            <person name="Mereny Z."/>
            <person name="Hegedus B."/>
            <person name="Baldrian P."/>
            <person name="Stursova M."/>
            <person name="Weitz H."/>
            <person name="Taylor A."/>
            <person name="Grigoriev I.V."/>
            <person name="Nagy L.G."/>
            <person name="Martin F."/>
            <person name="Kauserud H."/>
        </authorList>
    </citation>
    <scope>NUCLEOTIDE SEQUENCE</scope>
    <source>
        <strain evidence="1">CBHHK182m</strain>
    </source>
</reference>
<name>A0AAD7IV75_9AGAR</name>
<comment type="caution">
    <text evidence="1">The sequence shown here is derived from an EMBL/GenBank/DDBJ whole genome shotgun (WGS) entry which is preliminary data.</text>
</comment>
<protein>
    <submittedName>
        <fullName evidence="1">Uncharacterized protein</fullName>
    </submittedName>
</protein>
<accession>A0AAD7IV75</accession>
<dbReference type="EMBL" id="JARKIB010000069">
    <property type="protein sequence ID" value="KAJ7749436.1"/>
    <property type="molecule type" value="Genomic_DNA"/>
</dbReference>
<gene>
    <name evidence="1" type="ORF">B0H16DRAFT_1461210</name>
</gene>
<dbReference type="Proteomes" id="UP001215598">
    <property type="component" value="Unassembled WGS sequence"/>
</dbReference>
<keyword evidence="2" id="KW-1185">Reference proteome</keyword>
<proteinExistence type="predicted"/>
<evidence type="ECO:0000313" key="1">
    <source>
        <dbReference type="EMBL" id="KAJ7749436.1"/>
    </source>
</evidence>